<comment type="caution">
    <text evidence="4">The sequence shown here is derived from an EMBL/GenBank/DDBJ whole genome shotgun (WGS) entry which is preliminary data.</text>
</comment>
<protein>
    <submittedName>
        <fullName evidence="4">PaaI family thioesterase</fullName>
    </submittedName>
</protein>
<sequence>MAKPENDLKPVLGKDEVQRIMAEGFGKYASDFPYEVLTVEPGEVRIRFHAEKRHLRPGGTVSGPALFALADIGGWACALSHVRGDPLIVTTNVNINFMRKAEAGSIEAICRIMKAGRSLLVFEVEMISQGKLAAHATGTYAIPPQN</sequence>
<evidence type="ECO:0000313" key="4">
    <source>
        <dbReference type="EMBL" id="RLQ87331.1"/>
    </source>
</evidence>
<dbReference type="PANTHER" id="PTHR21660">
    <property type="entry name" value="THIOESTERASE SUPERFAMILY MEMBER-RELATED"/>
    <property type="match status" value="1"/>
</dbReference>
<evidence type="ECO:0000313" key="5">
    <source>
        <dbReference type="Proteomes" id="UP000281094"/>
    </source>
</evidence>
<keyword evidence="5" id="KW-1185">Reference proteome</keyword>
<keyword evidence="2" id="KW-0378">Hydrolase</keyword>
<dbReference type="InterPro" id="IPR039298">
    <property type="entry name" value="ACOT13"/>
</dbReference>
<gene>
    <name evidence="4" type="ORF">D8780_03025</name>
</gene>
<dbReference type="NCBIfam" id="TIGR00369">
    <property type="entry name" value="unchar_dom_1"/>
    <property type="match status" value="1"/>
</dbReference>
<feature type="domain" description="Thioesterase" evidence="3">
    <location>
        <begin position="58"/>
        <end position="130"/>
    </location>
</feature>
<accession>A0A3L7JCM9</accession>
<dbReference type="InterPro" id="IPR029069">
    <property type="entry name" value="HotDog_dom_sf"/>
</dbReference>
<proteinExistence type="inferred from homology"/>
<evidence type="ECO:0000256" key="1">
    <source>
        <dbReference type="ARBA" id="ARBA00008324"/>
    </source>
</evidence>
<dbReference type="Gene3D" id="3.10.129.10">
    <property type="entry name" value="Hotdog Thioesterase"/>
    <property type="match status" value="1"/>
</dbReference>
<dbReference type="CDD" id="cd03443">
    <property type="entry name" value="PaaI_thioesterase"/>
    <property type="match status" value="1"/>
</dbReference>
<dbReference type="InterPro" id="IPR003736">
    <property type="entry name" value="PAAI_dom"/>
</dbReference>
<dbReference type="Pfam" id="PF03061">
    <property type="entry name" value="4HBT"/>
    <property type="match status" value="1"/>
</dbReference>
<dbReference type="SUPFAM" id="SSF54637">
    <property type="entry name" value="Thioesterase/thiol ester dehydrase-isomerase"/>
    <property type="match status" value="1"/>
</dbReference>
<dbReference type="GO" id="GO:0047617">
    <property type="term" value="F:fatty acyl-CoA hydrolase activity"/>
    <property type="evidence" value="ECO:0007669"/>
    <property type="project" value="InterPro"/>
</dbReference>
<dbReference type="RefSeq" id="WP_121644299.1">
    <property type="nucleotide sequence ID" value="NZ_RCWN01000001.1"/>
</dbReference>
<dbReference type="AlphaFoldDB" id="A0A3L7JCM9"/>
<dbReference type="Proteomes" id="UP000281094">
    <property type="component" value="Unassembled WGS sequence"/>
</dbReference>
<evidence type="ECO:0000256" key="2">
    <source>
        <dbReference type="ARBA" id="ARBA00022801"/>
    </source>
</evidence>
<organism evidence="4 5">
    <name type="scientific">Notoacmeibacter ruber</name>
    <dbReference type="NCBI Taxonomy" id="2670375"/>
    <lineage>
        <taxon>Bacteria</taxon>
        <taxon>Pseudomonadati</taxon>
        <taxon>Pseudomonadota</taxon>
        <taxon>Alphaproteobacteria</taxon>
        <taxon>Hyphomicrobiales</taxon>
        <taxon>Notoacmeibacteraceae</taxon>
        <taxon>Notoacmeibacter</taxon>
    </lineage>
</organism>
<evidence type="ECO:0000259" key="3">
    <source>
        <dbReference type="Pfam" id="PF03061"/>
    </source>
</evidence>
<dbReference type="EMBL" id="RCWN01000001">
    <property type="protein sequence ID" value="RLQ87331.1"/>
    <property type="molecule type" value="Genomic_DNA"/>
</dbReference>
<comment type="similarity">
    <text evidence="1">Belongs to the thioesterase PaaI family.</text>
</comment>
<name>A0A3L7JCM9_9HYPH</name>
<dbReference type="PANTHER" id="PTHR21660:SF1">
    <property type="entry name" value="ACYL-COENZYME A THIOESTERASE 13"/>
    <property type="match status" value="1"/>
</dbReference>
<dbReference type="InterPro" id="IPR006683">
    <property type="entry name" value="Thioestr_dom"/>
</dbReference>
<reference evidence="4 5" key="1">
    <citation type="submission" date="2018-10" db="EMBL/GenBank/DDBJ databases">
        <title>Notoacmeibacter sp. M2BS9Y-3-1, whole genome shotgun sequence.</title>
        <authorList>
            <person name="Tuo L."/>
        </authorList>
    </citation>
    <scope>NUCLEOTIDE SEQUENCE [LARGE SCALE GENOMIC DNA]</scope>
    <source>
        <strain evidence="4 5">M2BS9Y-3-1</strain>
    </source>
</reference>